<dbReference type="EMBL" id="CAJOBE010011821">
    <property type="protein sequence ID" value="CAF4138884.1"/>
    <property type="molecule type" value="Genomic_DNA"/>
</dbReference>
<dbReference type="Proteomes" id="UP000663874">
    <property type="component" value="Unassembled WGS sequence"/>
</dbReference>
<gene>
    <name evidence="1" type="ORF">FNK824_LOCUS33091</name>
</gene>
<proteinExistence type="predicted"/>
<evidence type="ECO:0000313" key="2">
    <source>
        <dbReference type="Proteomes" id="UP000663874"/>
    </source>
</evidence>
<accession>A0A819XCT1</accession>
<dbReference type="AlphaFoldDB" id="A0A819XCT1"/>
<sequence>MLDQKHVVKAGNNSIIVNRVGPLILLDVNLEPFGTSHGKISFEQIEYSLIKFIYRLAVEKISSLISFITNSITFINGRLLLFNGHSSVHTTCSKVFKRDKHSRQ</sequence>
<organism evidence="1 2">
    <name type="scientific">Rotaria sordida</name>
    <dbReference type="NCBI Taxonomy" id="392033"/>
    <lineage>
        <taxon>Eukaryota</taxon>
        <taxon>Metazoa</taxon>
        <taxon>Spiralia</taxon>
        <taxon>Gnathifera</taxon>
        <taxon>Rotifera</taxon>
        <taxon>Eurotatoria</taxon>
        <taxon>Bdelloidea</taxon>
        <taxon>Philodinida</taxon>
        <taxon>Philodinidae</taxon>
        <taxon>Rotaria</taxon>
    </lineage>
</organism>
<protein>
    <submittedName>
        <fullName evidence="1">Uncharacterized protein</fullName>
    </submittedName>
</protein>
<name>A0A819XCT1_9BILA</name>
<comment type="caution">
    <text evidence="1">The sequence shown here is derived from an EMBL/GenBank/DDBJ whole genome shotgun (WGS) entry which is preliminary data.</text>
</comment>
<reference evidence="1" key="1">
    <citation type="submission" date="2021-02" db="EMBL/GenBank/DDBJ databases">
        <authorList>
            <person name="Nowell W R."/>
        </authorList>
    </citation>
    <scope>NUCLEOTIDE SEQUENCE</scope>
</reference>
<evidence type="ECO:0000313" key="1">
    <source>
        <dbReference type="EMBL" id="CAF4138884.1"/>
    </source>
</evidence>